<dbReference type="Gene3D" id="3.20.20.80">
    <property type="entry name" value="Glycosidases"/>
    <property type="match status" value="1"/>
</dbReference>
<evidence type="ECO:0000313" key="2">
    <source>
        <dbReference type="Proteomes" id="UP000822688"/>
    </source>
</evidence>
<gene>
    <name evidence="1" type="ORF">KC19_2G091300</name>
</gene>
<proteinExistence type="predicted"/>
<dbReference type="SUPFAM" id="SSF51445">
    <property type="entry name" value="(Trans)glycosidases"/>
    <property type="match status" value="1"/>
</dbReference>
<comment type="caution">
    <text evidence="1">The sequence shown here is derived from an EMBL/GenBank/DDBJ whole genome shotgun (WGS) entry which is preliminary data.</text>
</comment>
<dbReference type="InterPro" id="IPR017853">
    <property type="entry name" value="GH"/>
</dbReference>
<dbReference type="AlphaFoldDB" id="A0A8T0IRV2"/>
<dbReference type="PANTHER" id="PTHR31263:SF0">
    <property type="entry name" value="CELLULASE FAMILY PROTEIN (AFU_ORTHOLOGUE AFUA_5G14560)"/>
    <property type="match status" value="1"/>
</dbReference>
<dbReference type="PANTHER" id="PTHR31263">
    <property type="entry name" value="CELLULASE FAMILY PROTEIN (AFU_ORTHOLOGUE AFUA_5G14560)"/>
    <property type="match status" value="1"/>
</dbReference>
<dbReference type="Proteomes" id="UP000822688">
    <property type="component" value="Chromosome 2"/>
</dbReference>
<evidence type="ECO:0000313" key="1">
    <source>
        <dbReference type="EMBL" id="KAG0586454.1"/>
    </source>
</evidence>
<dbReference type="EMBL" id="CM026422">
    <property type="protein sequence ID" value="KAG0586454.1"/>
    <property type="molecule type" value="Genomic_DNA"/>
</dbReference>
<protein>
    <submittedName>
        <fullName evidence="1">Uncharacterized protein</fullName>
    </submittedName>
</protein>
<name>A0A8T0IRV2_CERPU</name>
<accession>A0A8T0IRV2</accession>
<organism evidence="1 2">
    <name type="scientific">Ceratodon purpureus</name>
    <name type="common">Fire moss</name>
    <name type="synonym">Dicranum purpureum</name>
    <dbReference type="NCBI Taxonomy" id="3225"/>
    <lineage>
        <taxon>Eukaryota</taxon>
        <taxon>Viridiplantae</taxon>
        <taxon>Streptophyta</taxon>
        <taxon>Embryophyta</taxon>
        <taxon>Bryophyta</taxon>
        <taxon>Bryophytina</taxon>
        <taxon>Bryopsida</taxon>
        <taxon>Dicranidae</taxon>
        <taxon>Pseudoditrichales</taxon>
        <taxon>Ditrichaceae</taxon>
        <taxon>Ceratodon</taxon>
    </lineage>
</organism>
<reference evidence="1" key="1">
    <citation type="submission" date="2020-06" db="EMBL/GenBank/DDBJ databases">
        <title>WGS assembly of Ceratodon purpureus strain R40.</title>
        <authorList>
            <person name="Carey S.B."/>
            <person name="Jenkins J."/>
            <person name="Shu S."/>
            <person name="Lovell J.T."/>
            <person name="Sreedasyam A."/>
            <person name="Maumus F."/>
            <person name="Tiley G.P."/>
            <person name="Fernandez-Pozo N."/>
            <person name="Barry K."/>
            <person name="Chen C."/>
            <person name="Wang M."/>
            <person name="Lipzen A."/>
            <person name="Daum C."/>
            <person name="Saski C.A."/>
            <person name="Payton A.C."/>
            <person name="Mcbreen J.C."/>
            <person name="Conrad R.E."/>
            <person name="Kollar L.M."/>
            <person name="Olsson S."/>
            <person name="Huttunen S."/>
            <person name="Landis J.B."/>
            <person name="Wickett N.J."/>
            <person name="Johnson M.G."/>
            <person name="Rensing S.A."/>
            <person name="Grimwood J."/>
            <person name="Schmutz J."/>
            <person name="Mcdaniel S.F."/>
        </authorList>
    </citation>
    <scope>NUCLEOTIDE SEQUENCE</scope>
    <source>
        <strain evidence="1">R40</strain>
    </source>
</reference>
<sequence>MVLELSSSASMRPPLSTSSRRVVDRLGVQVKLACVTWVGHLEVSKNTAQGIAPLIKANGFNCVQLTSSTALWADDTHGAGLPVAQNFNNLNIQASSLAWVSLRGTPSTTCSACGKFITASSTS</sequence>
<keyword evidence="2" id="KW-1185">Reference proteome</keyword>